<protein>
    <submittedName>
        <fullName evidence="1">Uncharacterized protein</fullName>
    </submittedName>
</protein>
<reference evidence="1" key="2">
    <citation type="submission" date="2018-04" db="EMBL/GenBank/DDBJ databases">
        <title>OnivRS2 (Oryza nivara Reference Sequence Version 2).</title>
        <authorList>
            <person name="Zhang J."/>
            <person name="Kudrna D."/>
            <person name="Lee S."/>
            <person name="Talag J."/>
            <person name="Rajasekar S."/>
            <person name="Welchert J."/>
            <person name="Hsing Y.-I."/>
            <person name="Wing R.A."/>
        </authorList>
    </citation>
    <scope>NUCLEOTIDE SEQUENCE [LARGE SCALE GENOMIC DNA]</scope>
    <source>
        <strain evidence="1">SL10</strain>
    </source>
</reference>
<dbReference type="EnsemblPlants" id="ONIVA07G19380.1">
    <property type="protein sequence ID" value="ONIVA07G19380.1"/>
    <property type="gene ID" value="ONIVA07G19380"/>
</dbReference>
<reference evidence="1" key="1">
    <citation type="submission" date="2015-04" db="UniProtKB">
        <authorList>
            <consortium name="EnsemblPlants"/>
        </authorList>
    </citation>
    <scope>IDENTIFICATION</scope>
    <source>
        <strain evidence="1">SL10</strain>
    </source>
</reference>
<dbReference type="HOGENOM" id="CLU_2908034_0_0_1"/>
<name>A0A0E0I355_ORYNI</name>
<dbReference type="AlphaFoldDB" id="A0A0E0I355"/>
<evidence type="ECO:0000313" key="1">
    <source>
        <dbReference type="EnsemblPlants" id="ONIVA07G19380.1"/>
    </source>
</evidence>
<dbReference type="Proteomes" id="UP000006591">
    <property type="component" value="Chromosome 7"/>
</dbReference>
<evidence type="ECO:0000313" key="2">
    <source>
        <dbReference type="Proteomes" id="UP000006591"/>
    </source>
</evidence>
<accession>A0A0E0I355</accession>
<dbReference type="Gramene" id="ONIVA07G19380.1">
    <property type="protein sequence ID" value="ONIVA07G19380.1"/>
    <property type="gene ID" value="ONIVA07G19380"/>
</dbReference>
<proteinExistence type="predicted"/>
<keyword evidence="2" id="KW-1185">Reference proteome</keyword>
<sequence length="62" mass="6880">MGSQLVCRRGLPKGDYGLGLSILSSREFGREHGIDPWRERGALVADMKKRATYLPGVLLFTC</sequence>
<organism evidence="1">
    <name type="scientific">Oryza nivara</name>
    <name type="common">Indian wild rice</name>
    <name type="synonym">Oryza sativa f. spontanea</name>
    <dbReference type="NCBI Taxonomy" id="4536"/>
    <lineage>
        <taxon>Eukaryota</taxon>
        <taxon>Viridiplantae</taxon>
        <taxon>Streptophyta</taxon>
        <taxon>Embryophyta</taxon>
        <taxon>Tracheophyta</taxon>
        <taxon>Spermatophyta</taxon>
        <taxon>Magnoliopsida</taxon>
        <taxon>Liliopsida</taxon>
        <taxon>Poales</taxon>
        <taxon>Poaceae</taxon>
        <taxon>BOP clade</taxon>
        <taxon>Oryzoideae</taxon>
        <taxon>Oryzeae</taxon>
        <taxon>Oryzinae</taxon>
        <taxon>Oryza</taxon>
    </lineage>
</organism>